<keyword evidence="2" id="KW-1185">Reference proteome</keyword>
<accession>A0ACB7XAJ1</accession>
<evidence type="ECO:0000313" key="1">
    <source>
        <dbReference type="EMBL" id="KAH7837783.1"/>
    </source>
</evidence>
<reference evidence="1 2" key="1">
    <citation type="journal article" date="2021" name="Hortic Res">
        <title>High-quality reference genome and annotation aids understanding of berry development for evergreen blueberry (Vaccinium darrowii).</title>
        <authorList>
            <person name="Yu J."/>
            <person name="Hulse-Kemp A.M."/>
            <person name="Babiker E."/>
            <person name="Staton M."/>
        </authorList>
    </citation>
    <scope>NUCLEOTIDE SEQUENCE [LARGE SCALE GENOMIC DNA]</scope>
    <source>
        <strain evidence="2">cv. NJ 8807/NJ 8810</strain>
        <tissue evidence="1">Young leaf</tissue>
    </source>
</reference>
<proteinExistence type="predicted"/>
<protein>
    <submittedName>
        <fullName evidence="1">Uncharacterized protein</fullName>
    </submittedName>
</protein>
<organism evidence="1 2">
    <name type="scientific">Vaccinium darrowii</name>
    <dbReference type="NCBI Taxonomy" id="229202"/>
    <lineage>
        <taxon>Eukaryota</taxon>
        <taxon>Viridiplantae</taxon>
        <taxon>Streptophyta</taxon>
        <taxon>Embryophyta</taxon>
        <taxon>Tracheophyta</taxon>
        <taxon>Spermatophyta</taxon>
        <taxon>Magnoliopsida</taxon>
        <taxon>eudicotyledons</taxon>
        <taxon>Gunneridae</taxon>
        <taxon>Pentapetalae</taxon>
        <taxon>asterids</taxon>
        <taxon>Ericales</taxon>
        <taxon>Ericaceae</taxon>
        <taxon>Vaccinioideae</taxon>
        <taxon>Vaccinieae</taxon>
        <taxon>Vaccinium</taxon>
    </lineage>
</organism>
<sequence>MEQSLCEAAITGNVHSLRRLIEKDALILDKVAAGYFNCPSPLHVATSTNKLQFVEELLGCKPELAEVLDSQLRSALYLASAKGHLEIVKVLLKFGPEMCLVCNRDGKNPLHVAAEKGNINVLEELVRANPQAARVRVDRNETILHLCVKWNQLNSLKILLEKIQAEELVNAKDNDGNTILHLAVLDTRLETEERNQMEHLYEVAIRMLDRIREDPQHSTKVQFVEELLRLKPGLVEVLDSQLQSALHLASAKGDDKIAKLLVNAGPQMCLARDRAGKNPLHVAAVKGKINVLKELVRTNPQAARERVDRNETILHLCVKHNQLKSLKLLLERIQGEELINAKDKDGNTILHLAILNKQTEITSHVLNAKTIDLNAENASGQTAMDILFLLQAGSDKQDFDRIEVLLRQANAKQAKDLVGGHWLKKKMNSLMVVASLIATMAFQAGVNPPGGVWQDDSDGPNGHRAGEAVMAYNYQDSYPFFLAFNTIGFIASLSTILLLNSGLKFKNKANLWILIVTMWLAITSMAITYAFSNVVVTPKKNRRSLSYIIVTGVTVWSGVMTLLGIYHTCHLVTIFVKEERSRNRAIRILNFHDHWSFLRKRRWSSLRKILSMRDGGVNPPLPVASETKGK</sequence>
<evidence type="ECO:0000313" key="2">
    <source>
        <dbReference type="Proteomes" id="UP000828048"/>
    </source>
</evidence>
<dbReference type="Proteomes" id="UP000828048">
    <property type="component" value="Chromosome 6"/>
</dbReference>
<name>A0ACB7XAJ1_9ERIC</name>
<gene>
    <name evidence="1" type="ORF">Vadar_017955</name>
</gene>
<dbReference type="EMBL" id="CM037156">
    <property type="protein sequence ID" value="KAH7837783.1"/>
    <property type="molecule type" value="Genomic_DNA"/>
</dbReference>
<comment type="caution">
    <text evidence="1">The sequence shown here is derived from an EMBL/GenBank/DDBJ whole genome shotgun (WGS) entry which is preliminary data.</text>
</comment>